<dbReference type="InterPro" id="IPR015422">
    <property type="entry name" value="PyrdxlP-dep_Trfase_small"/>
</dbReference>
<dbReference type="InterPro" id="IPR004839">
    <property type="entry name" value="Aminotransferase_I/II_large"/>
</dbReference>
<dbReference type="InterPro" id="IPR036390">
    <property type="entry name" value="WH_DNA-bd_sf"/>
</dbReference>
<evidence type="ECO:0000256" key="4">
    <source>
        <dbReference type="ARBA" id="ARBA00023125"/>
    </source>
</evidence>
<reference evidence="7 8" key="1">
    <citation type="submission" date="2018-10" db="EMBL/GenBank/DDBJ databases">
        <title>Draft Genome Sequence of Anaerotignum sp. KCTC 15736.</title>
        <authorList>
            <person name="Choi S.H."/>
            <person name="Kim J.S."/>
            <person name="Kang S.W."/>
            <person name="Lee J.S."/>
            <person name="Park S.H."/>
        </authorList>
    </citation>
    <scope>NUCLEOTIDE SEQUENCE [LARGE SCALE GENOMIC DNA]</scope>
    <source>
        <strain evidence="7 8">KCTC 15736</strain>
    </source>
</reference>
<keyword evidence="5" id="KW-0804">Transcription</keyword>
<sequence>MIWSILNMVEIFQLQLHKSSAVPLYQQLAEGIEGMITDGVLLANSKLPPIRKTAEHFGVNTVTIVNAYKLLEKKQLVYSRVGSGTFVSPLPVEHIPEPVASRNLRSFESGLSMENAINFTSTSLPNEMFPVDAFKEAFNAVLDREKGGAFRYMDSMGYAPLREQLCRYLMNYGIKTSPENVQIISGAQQGIDIISKAMLRYGDVVFVEKPTFYGAAGAFLSRGGKLIEIPLEEDGMDMVILENFLKLYHPRFIYMMAYYQTPTGISYSMEKKRRLLELAEKYDTYIIEEDDFYDFHYDKEPIVPLKALDYKNRVIYIKSFSKILMPGLRMGLIVLPKKIHQAVMEAKYTTDISTSGFIQRALEYYLREFGWGEHAAQARRYGGEKYRKMLSAARKYLSDVAKYGQPNGGVSLWVELPVGVGAEALCSRMLEKNVILTPGSQYDISGEENRHIRLSFLNLSDDKIEVGLKRIGDMIRAMLEEKFLTLP</sequence>
<dbReference type="InterPro" id="IPR000524">
    <property type="entry name" value="Tscrpt_reg_HTH_GntR"/>
</dbReference>
<dbReference type="Gene3D" id="3.40.640.10">
    <property type="entry name" value="Type I PLP-dependent aspartate aminotransferase-like (Major domain)"/>
    <property type="match status" value="1"/>
</dbReference>
<dbReference type="InterPro" id="IPR015424">
    <property type="entry name" value="PyrdxlP-dep_Trfase"/>
</dbReference>
<dbReference type="EMBL" id="BHVZ01000014">
    <property type="protein sequence ID" value="GCB30382.1"/>
    <property type="molecule type" value="Genomic_DNA"/>
</dbReference>
<dbReference type="InterPro" id="IPR015421">
    <property type="entry name" value="PyrdxlP-dep_Trfase_major"/>
</dbReference>
<dbReference type="InterPro" id="IPR051446">
    <property type="entry name" value="HTH_trans_reg/aminotransferase"/>
</dbReference>
<dbReference type="PROSITE" id="PS50949">
    <property type="entry name" value="HTH_GNTR"/>
    <property type="match status" value="1"/>
</dbReference>
<dbReference type="PANTHER" id="PTHR46577:SF2">
    <property type="entry name" value="TRANSCRIPTIONAL REGULATORY PROTEIN"/>
    <property type="match status" value="1"/>
</dbReference>
<proteinExistence type="inferred from homology"/>
<accession>A0A401LFT3</accession>
<dbReference type="CDD" id="cd07377">
    <property type="entry name" value="WHTH_GntR"/>
    <property type="match status" value="1"/>
</dbReference>
<dbReference type="Pfam" id="PF00392">
    <property type="entry name" value="GntR"/>
    <property type="match status" value="1"/>
</dbReference>
<evidence type="ECO:0000259" key="6">
    <source>
        <dbReference type="PROSITE" id="PS50949"/>
    </source>
</evidence>
<evidence type="ECO:0000313" key="8">
    <source>
        <dbReference type="Proteomes" id="UP000287361"/>
    </source>
</evidence>
<dbReference type="CDD" id="cd00609">
    <property type="entry name" value="AAT_like"/>
    <property type="match status" value="1"/>
</dbReference>
<dbReference type="PANTHER" id="PTHR46577">
    <property type="entry name" value="HTH-TYPE TRANSCRIPTIONAL REGULATORY PROTEIN GABR"/>
    <property type="match status" value="1"/>
</dbReference>
<dbReference type="GO" id="GO:0003700">
    <property type="term" value="F:DNA-binding transcription factor activity"/>
    <property type="evidence" value="ECO:0007669"/>
    <property type="project" value="InterPro"/>
</dbReference>
<feature type="domain" description="HTH gntR-type" evidence="6">
    <location>
        <begin position="22"/>
        <end position="90"/>
    </location>
</feature>
<dbReference type="GO" id="GO:0008483">
    <property type="term" value="F:transaminase activity"/>
    <property type="evidence" value="ECO:0007669"/>
    <property type="project" value="UniProtKB-KW"/>
</dbReference>
<dbReference type="Pfam" id="PF00155">
    <property type="entry name" value="Aminotran_1_2"/>
    <property type="match status" value="1"/>
</dbReference>
<keyword evidence="8" id="KW-1185">Reference proteome</keyword>
<evidence type="ECO:0000256" key="2">
    <source>
        <dbReference type="ARBA" id="ARBA00022898"/>
    </source>
</evidence>
<dbReference type="Gene3D" id="3.90.1150.10">
    <property type="entry name" value="Aspartate Aminotransferase, domain 1"/>
    <property type="match status" value="1"/>
</dbReference>
<dbReference type="GO" id="GO:0030170">
    <property type="term" value="F:pyridoxal phosphate binding"/>
    <property type="evidence" value="ECO:0007669"/>
    <property type="project" value="InterPro"/>
</dbReference>
<name>A0A401LFT3_9FIRM</name>
<evidence type="ECO:0000256" key="5">
    <source>
        <dbReference type="ARBA" id="ARBA00023163"/>
    </source>
</evidence>
<evidence type="ECO:0000256" key="1">
    <source>
        <dbReference type="ARBA" id="ARBA00005384"/>
    </source>
</evidence>
<dbReference type="SUPFAM" id="SSF46785">
    <property type="entry name" value="Winged helix' DNA-binding domain"/>
    <property type="match status" value="1"/>
</dbReference>
<comment type="caution">
    <text evidence="7">The sequence shown here is derived from an EMBL/GenBank/DDBJ whole genome shotgun (WGS) entry which is preliminary data.</text>
</comment>
<keyword evidence="4" id="KW-0238">DNA-binding</keyword>
<evidence type="ECO:0000256" key="3">
    <source>
        <dbReference type="ARBA" id="ARBA00023015"/>
    </source>
</evidence>
<keyword evidence="7" id="KW-0808">Transferase</keyword>
<keyword evidence="2" id="KW-0663">Pyridoxal phosphate</keyword>
<gene>
    <name evidence="7" type="ORF">KGMB03357_20430</name>
</gene>
<keyword evidence="7" id="KW-0032">Aminotransferase</keyword>
<dbReference type="AlphaFoldDB" id="A0A401LFT3"/>
<dbReference type="SMART" id="SM00345">
    <property type="entry name" value="HTH_GNTR"/>
    <property type="match status" value="1"/>
</dbReference>
<dbReference type="InterPro" id="IPR036388">
    <property type="entry name" value="WH-like_DNA-bd_sf"/>
</dbReference>
<organism evidence="7 8">
    <name type="scientific">Anaerotignum faecicola</name>
    <dbReference type="NCBI Taxonomy" id="2358141"/>
    <lineage>
        <taxon>Bacteria</taxon>
        <taxon>Bacillati</taxon>
        <taxon>Bacillota</taxon>
        <taxon>Clostridia</taxon>
        <taxon>Lachnospirales</taxon>
        <taxon>Anaerotignaceae</taxon>
        <taxon>Anaerotignum</taxon>
    </lineage>
</organism>
<protein>
    <submittedName>
        <fullName evidence="7">Aminotransferase</fullName>
    </submittedName>
</protein>
<keyword evidence="3" id="KW-0805">Transcription regulation</keyword>
<comment type="similarity">
    <text evidence="1">In the C-terminal section; belongs to the class-I pyridoxal-phosphate-dependent aminotransferase family.</text>
</comment>
<dbReference type="Proteomes" id="UP000287361">
    <property type="component" value="Unassembled WGS sequence"/>
</dbReference>
<dbReference type="Gene3D" id="1.10.10.10">
    <property type="entry name" value="Winged helix-like DNA-binding domain superfamily/Winged helix DNA-binding domain"/>
    <property type="match status" value="1"/>
</dbReference>
<dbReference type="GO" id="GO:0003677">
    <property type="term" value="F:DNA binding"/>
    <property type="evidence" value="ECO:0007669"/>
    <property type="project" value="UniProtKB-KW"/>
</dbReference>
<evidence type="ECO:0000313" key="7">
    <source>
        <dbReference type="EMBL" id="GCB30382.1"/>
    </source>
</evidence>
<dbReference type="SUPFAM" id="SSF53383">
    <property type="entry name" value="PLP-dependent transferases"/>
    <property type="match status" value="1"/>
</dbReference>